<name>A0A0M3JPD3_ANISI</name>
<sequence length="96" mass="10942">MYNLIESQQMQHAVDNLLIDYLRRSISSVGQIRVYNANLAVTAKSWGQLPYRKVQLANVDAEHRAAFELLVKIVDQLANDKGEGKKFLLVDFSFES</sequence>
<dbReference type="EMBL" id="UYRR01027808">
    <property type="protein sequence ID" value="VDK38276.1"/>
    <property type="molecule type" value="Genomic_DNA"/>
</dbReference>
<reference evidence="3" key="1">
    <citation type="submission" date="2017-02" db="UniProtKB">
        <authorList>
            <consortium name="WormBaseParasite"/>
        </authorList>
    </citation>
    <scope>IDENTIFICATION</scope>
</reference>
<proteinExistence type="predicted"/>
<organism evidence="3">
    <name type="scientific">Anisakis simplex</name>
    <name type="common">Herring worm</name>
    <dbReference type="NCBI Taxonomy" id="6269"/>
    <lineage>
        <taxon>Eukaryota</taxon>
        <taxon>Metazoa</taxon>
        <taxon>Ecdysozoa</taxon>
        <taxon>Nematoda</taxon>
        <taxon>Chromadorea</taxon>
        <taxon>Rhabditida</taxon>
        <taxon>Spirurina</taxon>
        <taxon>Ascaridomorpha</taxon>
        <taxon>Ascaridoidea</taxon>
        <taxon>Anisakidae</taxon>
        <taxon>Anisakis</taxon>
        <taxon>Anisakis simplex complex</taxon>
    </lineage>
</organism>
<evidence type="ECO:0000313" key="3">
    <source>
        <dbReference type="WBParaSite" id="ASIM_0000952801-mRNA-1"/>
    </source>
</evidence>
<keyword evidence="2" id="KW-1185">Reference proteome</keyword>
<reference evidence="1 2" key="2">
    <citation type="submission" date="2018-11" db="EMBL/GenBank/DDBJ databases">
        <authorList>
            <consortium name="Pathogen Informatics"/>
        </authorList>
    </citation>
    <scope>NUCLEOTIDE SEQUENCE [LARGE SCALE GENOMIC DNA]</scope>
</reference>
<dbReference type="OrthoDB" id="5877052at2759"/>
<protein>
    <submittedName>
        <fullName evidence="3">Ferritin</fullName>
    </submittedName>
</protein>
<dbReference type="WBParaSite" id="ASIM_0000952801-mRNA-1">
    <property type="protein sequence ID" value="ASIM_0000952801-mRNA-1"/>
    <property type="gene ID" value="ASIM_0000952801"/>
</dbReference>
<dbReference type="Proteomes" id="UP000267096">
    <property type="component" value="Unassembled WGS sequence"/>
</dbReference>
<accession>A0A0M3JPD3</accession>
<gene>
    <name evidence="1" type="ORF">ASIM_LOCUS9271</name>
</gene>
<dbReference type="AlphaFoldDB" id="A0A0M3JPD3"/>
<evidence type="ECO:0000313" key="1">
    <source>
        <dbReference type="EMBL" id="VDK38276.1"/>
    </source>
</evidence>
<evidence type="ECO:0000313" key="2">
    <source>
        <dbReference type="Proteomes" id="UP000267096"/>
    </source>
</evidence>